<dbReference type="InterPro" id="IPR001650">
    <property type="entry name" value="Helicase_C-like"/>
</dbReference>
<protein>
    <recommendedName>
        <fullName evidence="8">Probable DNA 3'-5' helicase RecG</fullName>
    </recommendedName>
</protein>
<name>A0A1B1NGW5_9MICO</name>
<dbReference type="InterPro" id="IPR033454">
    <property type="entry name" value="RecG_wedge"/>
</dbReference>
<dbReference type="InterPro" id="IPR012340">
    <property type="entry name" value="NA-bd_OB-fold"/>
</dbReference>
<feature type="domain" description="Helicase ATP-binding" evidence="10">
    <location>
        <begin position="295"/>
        <end position="470"/>
    </location>
</feature>
<dbReference type="InterPro" id="IPR045562">
    <property type="entry name" value="RecG_dom3_C"/>
</dbReference>
<dbReference type="PATRIC" id="fig|1758689.4.peg.3391"/>
<dbReference type="PROSITE" id="PS51194">
    <property type="entry name" value="HELICASE_CTER"/>
    <property type="match status" value="1"/>
</dbReference>
<dbReference type="SUPFAM" id="SSF50249">
    <property type="entry name" value="Nucleic acid-binding proteins"/>
    <property type="match status" value="1"/>
</dbReference>
<evidence type="ECO:0000256" key="5">
    <source>
        <dbReference type="ARBA" id="ARBA00022840"/>
    </source>
</evidence>
<evidence type="ECO:0000256" key="9">
    <source>
        <dbReference type="SAM" id="MobiDB-lite"/>
    </source>
</evidence>
<dbReference type="KEGG" id="serj:SGUI_3245"/>
<evidence type="ECO:0000259" key="10">
    <source>
        <dbReference type="PROSITE" id="PS51192"/>
    </source>
</evidence>
<dbReference type="InterPro" id="IPR011545">
    <property type="entry name" value="DEAD/DEAH_box_helicase_dom"/>
</dbReference>
<evidence type="ECO:0000259" key="11">
    <source>
        <dbReference type="PROSITE" id="PS51194"/>
    </source>
</evidence>
<keyword evidence="13" id="KW-1185">Reference proteome</keyword>
<dbReference type="SUPFAM" id="SSF52540">
    <property type="entry name" value="P-loop containing nucleoside triphosphate hydrolases"/>
    <property type="match status" value="2"/>
</dbReference>
<dbReference type="GO" id="GO:0005524">
    <property type="term" value="F:ATP binding"/>
    <property type="evidence" value="ECO:0007669"/>
    <property type="project" value="UniProtKB-KW"/>
</dbReference>
<evidence type="ECO:0000256" key="7">
    <source>
        <dbReference type="ARBA" id="ARBA00023204"/>
    </source>
</evidence>
<feature type="compositionally biased region" description="Gly residues" evidence="9">
    <location>
        <begin position="527"/>
        <end position="542"/>
    </location>
</feature>
<evidence type="ECO:0000256" key="1">
    <source>
        <dbReference type="ARBA" id="ARBA00022741"/>
    </source>
</evidence>
<accession>A0A1B1NGW5</accession>
<dbReference type="PANTHER" id="PTHR47964:SF1">
    <property type="entry name" value="ATP-DEPENDENT DNA HELICASE HOMOLOG RECG, CHLOROPLASTIC"/>
    <property type="match status" value="1"/>
</dbReference>
<dbReference type="STRING" id="1758689.SGUI_3245"/>
<evidence type="ECO:0000313" key="13">
    <source>
        <dbReference type="Proteomes" id="UP000092482"/>
    </source>
</evidence>
<keyword evidence="1" id="KW-0547">Nucleotide-binding</keyword>
<evidence type="ECO:0000256" key="8">
    <source>
        <dbReference type="ARBA" id="ARBA00049819"/>
    </source>
</evidence>
<dbReference type="PANTHER" id="PTHR47964">
    <property type="entry name" value="ATP-DEPENDENT DNA HELICASE HOMOLOG RECG, CHLOROPLASTIC"/>
    <property type="match status" value="1"/>
</dbReference>
<dbReference type="GO" id="GO:0003678">
    <property type="term" value="F:DNA helicase activity"/>
    <property type="evidence" value="ECO:0007669"/>
    <property type="project" value="TreeGrafter"/>
</dbReference>
<feature type="domain" description="Helicase C-terminal" evidence="11">
    <location>
        <begin position="549"/>
        <end position="699"/>
    </location>
</feature>
<dbReference type="Pfam" id="PF17191">
    <property type="entry name" value="RecG_wedge"/>
    <property type="match status" value="1"/>
</dbReference>
<dbReference type="GO" id="GO:0003677">
    <property type="term" value="F:DNA binding"/>
    <property type="evidence" value="ECO:0007669"/>
    <property type="project" value="UniProtKB-KW"/>
</dbReference>
<organism evidence="12 13">
    <name type="scientific">Serinicoccus hydrothermalis</name>
    <dbReference type="NCBI Taxonomy" id="1758689"/>
    <lineage>
        <taxon>Bacteria</taxon>
        <taxon>Bacillati</taxon>
        <taxon>Actinomycetota</taxon>
        <taxon>Actinomycetes</taxon>
        <taxon>Micrococcales</taxon>
        <taxon>Ornithinimicrobiaceae</taxon>
        <taxon>Serinicoccus</taxon>
    </lineage>
</organism>
<dbReference type="SMART" id="SM00487">
    <property type="entry name" value="DEXDc"/>
    <property type="match status" value="1"/>
</dbReference>
<dbReference type="Pfam" id="PF00271">
    <property type="entry name" value="Helicase_C"/>
    <property type="match status" value="1"/>
</dbReference>
<dbReference type="EMBL" id="CP014989">
    <property type="protein sequence ID" value="ANS80641.1"/>
    <property type="molecule type" value="Genomic_DNA"/>
</dbReference>
<dbReference type="InterPro" id="IPR027417">
    <property type="entry name" value="P-loop_NTPase"/>
</dbReference>
<dbReference type="AlphaFoldDB" id="A0A1B1NGW5"/>
<feature type="region of interest" description="Disordered" evidence="9">
    <location>
        <begin position="522"/>
        <end position="549"/>
    </location>
</feature>
<evidence type="ECO:0000256" key="6">
    <source>
        <dbReference type="ARBA" id="ARBA00023125"/>
    </source>
</evidence>
<keyword evidence="2" id="KW-0227">DNA damage</keyword>
<keyword evidence="6" id="KW-0238">DNA-binding</keyword>
<keyword evidence="4 12" id="KW-0347">Helicase</keyword>
<keyword evidence="5" id="KW-0067">ATP-binding</keyword>
<proteinExistence type="predicted"/>
<evidence type="ECO:0000256" key="2">
    <source>
        <dbReference type="ARBA" id="ARBA00022763"/>
    </source>
</evidence>
<reference evidence="12 13" key="1">
    <citation type="submission" date="2016-03" db="EMBL/GenBank/DDBJ databases">
        <title>Shallow-sea hydrothermal system.</title>
        <authorList>
            <person name="Tang K."/>
        </authorList>
    </citation>
    <scope>NUCLEOTIDE SEQUENCE [LARGE SCALE GENOMIC DNA]</scope>
    <source>
        <strain evidence="12 13">JLT9</strain>
    </source>
</reference>
<dbReference type="InterPro" id="IPR014001">
    <property type="entry name" value="Helicase_ATP-bd"/>
</dbReference>
<dbReference type="GO" id="GO:0016787">
    <property type="term" value="F:hydrolase activity"/>
    <property type="evidence" value="ECO:0007669"/>
    <property type="project" value="UniProtKB-KW"/>
</dbReference>
<dbReference type="CDD" id="cd04488">
    <property type="entry name" value="RecG_wedge_OBF"/>
    <property type="match status" value="1"/>
</dbReference>
<dbReference type="Gene3D" id="3.40.50.300">
    <property type="entry name" value="P-loop containing nucleotide triphosphate hydrolases"/>
    <property type="match status" value="2"/>
</dbReference>
<dbReference type="PROSITE" id="PS51192">
    <property type="entry name" value="HELICASE_ATP_BIND_1"/>
    <property type="match status" value="1"/>
</dbReference>
<evidence type="ECO:0000256" key="4">
    <source>
        <dbReference type="ARBA" id="ARBA00022806"/>
    </source>
</evidence>
<dbReference type="SMART" id="SM00490">
    <property type="entry name" value="HELICc"/>
    <property type="match status" value="1"/>
</dbReference>
<keyword evidence="7" id="KW-0234">DNA repair</keyword>
<evidence type="ECO:0000256" key="3">
    <source>
        <dbReference type="ARBA" id="ARBA00022801"/>
    </source>
</evidence>
<dbReference type="GO" id="GO:0006281">
    <property type="term" value="P:DNA repair"/>
    <property type="evidence" value="ECO:0007669"/>
    <property type="project" value="UniProtKB-KW"/>
</dbReference>
<evidence type="ECO:0000313" key="12">
    <source>
        <dbReference type="EMBL" id="ANS80641.1"/>
    </source>
</evidence>
<sequence>MMAGTGRAHLRSVGEGEGNPLDFGLRDLVGGSAQTLQRTRGIRTVGQLLDWLPRTYLDPTRPTAFRDLPHGEDVVVVGTVRSATTHQMRNRRGRRLVVDVADDAGGVIQLTFFKPYGHQDRLRPGVRVVCSGQIGVWRDTLQLTHPDYATLSESGEGAAQWLLDGLVPVYTATKGLSPIVHGQCLELVFHALDELPDPVPRDVRTQVGLPGLLEAYRLVHRPRAEADHRKGHWRLKFGEAFTVQAQLARVRRSSEAVPARPRVPADQGLGHQLRQRLPFELTEGQEEVLAELLADLGREVPMHRLLQGEVGSGKTVLALLAMLAVADSGGQAALLAPTEVLAAQHHRSMTQLLGPIAEAGLLGGLADGTRLALLTGSQSAAERRQALLAAASGEAGIVVGTHALIQQHVQFADLGMVVVDEQHRFGVEQRDALRAKAPGGTAPHVLVMTATPIPRTVAMTVYGDMEISTLRELPGGRRPISSFVVDGQRPAWVRRTWERVAEEVRGGGQVYVVCPRIGDVEDPDLPGAGGDGPGLPLGGEAGAGEDGDDGADLLGALEPVEGAGGPPGLHGVHQVARCLRELPATRDLRIEVLHGRMPAEDKDAVMQAFAAGRVEVLVSTTVIEVGVDVPGATTMVLLDADRFGISQLHQLRGRVGRGGKPGLALLVTQGEGVDPAAMERLEQVAATTDGFELARLDLEGRREGDVLGASQSGGRSGLRFLRLARDEELIVQAHEAAWRTVGSDPDLARHPELADALTRLDATSAAFLERG</sequence>
<dbReference type="InterPro" id="IPR047112">
    <property type="entry name" value="RecG/Mfd"/>
</dbReference>
<dbReference type="Pfam" id="PF00270">
    <property type="entry name" value="DEAD"/>
    <property type="match status" value="1"/>
</dbReference>
<gene>
    <name evidence="12" type="ORF">SGUI_3245</name>
</gene>
<dbReference type="Gene3D" id="2.40.50.140">
    <property type="entry name" value="Nucleic acid-binding proteins"/>
    <property type="match status" value="1"/>
</dbReference>
<dbReference type="Pfam" id="PF19833">
    <property type="entry name" value="RecG_dom3_C"/>
    <property type="match status" value="1"/>
</dbReference>
<keyword evidence="3 12" id="KW-0378">Hydrolase</keyword>
<dbReference type="Proteomes" id="UP000092482">
    <property type="component" value="Chromosome"/>
</dbReference>